<sequence length="209" mass="23955">MRNVITQRRYGYWRELLEQWVFLVERIHRVTVEKHSVYSYKERTNVGLLAAAATANGWIALEECRSEKYSSKDSEEVYQGRSDLRIWRDKRHHEIEAKFLRIALTSTSTTRLTKAAEKSVADAARSVESGDRFDRKIAVTFVVPTLTNSQADKLSEKMQSEHQERLINFIQEKKPSFMAYAFPGRAPVAGSLNRQALGVILFGTEPSEA</sequence>
<dbReference type="EMBL" id="WTVP01000079">
    <property type="protein sequence ID" value="NMG17468.1"/>
    <property type="molecule type" value="Genomic_DNA"/>
</dbReference>
<dbReference type="Proteomes" id="UP000633943">
    <property type="component" value="Unassembled WGS sequence"/>
</dbReference>
<proteinExistence type="predicted"/>
<evidence type="ECO:0000313" key="1">
    <source>
        <dbReference type="EMBL" id="NMG17468.1"/>
    </source>
</evidence>
<gene>
    <name evidence="1" type="ORF">GPA24_18380</name>
</gene>
<dbReference type="RefSeq" id="WP_169203980.1">
    <property type="nucleotide sequence ID" value="NZ_CP059467.1"/>
</dbReference>
<protein>
    <recommendedName>
        <fullName evidence="3">Anti-bacteriophage protein A/HamA C-terminal domain-containing protein</fullName>
    </recommendedName>
</protein>
<comment type="caution">
    <text evidence="1">The sequence shown here is derived from an EMBL/GenBank/DDBJ whole genome shotgun (WGS) entry which is preliminary data.</text>
</comment>
<name>A0ABX1P043_9RHOO</name>
<evidence type="ECO:0000313" key="2">
    <source>
        <dbReference type="Proteomes" id="UP000633943"/>
    </source>
</evidence>
<organism evidence="1 2">
    <name type="scientific">Aromatoleum bremense</name>
    <dbReference type="NCBI Taxonomy" id="76115"/>
    <lineage>
        <taxon>Bacteria</taxon>
        <taxon>Pseudomonadati</taxon>
        <taxon>Pseudomonadota</taxon>
        <taxon>Betaproteobacteria</taxon>
        <taxon>Rhodocyclales</taxon>
        <taxon>Rhodocyclaceae</taxon>
        <taxon>Aromatoleum</taxon>
    </lineage>
</organism>
<reference evidence="1 2" key="1">
    <citation type="submission" date="2019-12" db="EMBL/GenBank/DDBJ databases">
        <title>Comparative genomics gives insights into the taxonomy of the Azoarcus-Aromatoleum group and reveals separate origins of nif in the plant-associated Azoarcus and non-plant-associated Aromatoleum sub-groups.</title>
        <authorList>
            <person name="Lafos M."/>
            <person name="Maluk M."/>
            <person name="Batista M."/>
            <person name="Junghare M."/>
            <person name="Carmona M."/>
            <person name="Faoro H."/>
            <person name="Cruz L.M."/>
            <person name="Battistoni F."/>
            <person name="De Souza E."/>
            <person name="Pedrosa F."/>
            <person name="Chen W.-M."/>
            <person name="Poole P.S."/>
            <person name="Dixon R.A."/>
            <person name="James E.K."/>
        </authorList>
    </citation>
    <scope>NUCLEOTIDE SEQUENCE [LARGE SCALE GENOMIC DNA]</scope>
    <source>
        <strain evidence="1 2">PbN1</strain>
    </source>
</reference>
<accession>A0ABX1P043</accession>
<keyword evidence="2" id="KW-1185">Reference proteome</keyword>
<evidence type="ECO:0008006" key="3">
    <source>
        <dbReference type="Google" id="ProtNLM"/>
    </source>
</evidence>